<reference evidence="1 2" key="1">
    <citation type="submission" date="2018-08" db="EMBL/GenBank/DDBJ databases">
        <title>Chitinophagaceae sp. K23C18032701, a novel bacterium isolated from forest soil.</title>
        <authorList>
            <person name="Wang C."/>
        </authorList>
    </citation>
    <scope>NUCLEOTIDE SEQUENCE [LARGE SCALE GENOMIC DNA]</scope>
    <source>
        <strain evidence="1 2">K23C18032701</strain>
    </source>
</reference>
<organism evidence="1 2">
    <name type="scientific">Deminuibacter soli</name>
    <dbReference type="NCBI Taxonomy" id="2291815"/>
    <lineage>
        <taxon>Bacteria</taxon>
        <taxon>Pseudomonadati</taxon>
        <taxon>Bacteroidota</taxon>
        <taxon>Chitinophagia</taxon>
        <taxon>Chitinophagales</taxon>
        <taxon>Chitinophagaceae</taxon>
        <taxon>Deminuibacter</taxon>
    </lineage>
</organism>
<protein>
    <submittedName>
        <fullName evidence="1">Uncharacterized protein</fullName>
    </submittedName>
</protein>
<dbReference type="RefSeq" id="WP_116847495.1">
    <property type="nucleotide sequence ID" value="NZ_QTJU01000003.1"/>
</dbReference>
<sequence length="102" mass="11724">MSDITTKTALRNDYTPGPFTASFKKDTDLFYTSFFHEARLGEDERIQFTGRILAVMLHPQHGTVVFYLQNNDGKWVPDNNTDTGIEPDLLDWCNEQISKHLS</sequence>
<keyword evidence="2" id="KW-1185">Reference proteome</keyword>
<evidence type="ECO:0000313" key="1">
    <source>
        <dbReference type="EMBL" id="RFM28249.1"/>
    </source>
</evidence>
<accession>A0A3E1NJZ4</accession>
<name>A0A3E1NJZ4_9BACT</name>
<dbReference type="OrthoDB" id="685705at2"/>
<dbReference type="Proteomes" id="UP000261284">
    <property type="component" value="Unassembled WGS sequence"/>
</dbReference>
<evidence type="ECO:0000313" key="2">
    <source>
        <dbReference type="Proteomes" id="UP000261284"/>
    </source>
</evidence>
<comment type="caution">
    <text evidence="1">The sequence shown here is derived from an EMBL/GenBank/DDBJ whole genome shotgun (WGS) entry which is preliminary data.</text>
</comment>
<dbReference type="AlphaFoldDB" id="A0A3E1NJZ4"/>
<proteinExistence type="predicted"/>
<dbReference type="EMBL" id="QTJU01000003">
    <property type="protein sequence ID" value="RFM28249.1"/>
    <property type="molecule type" value="Genomic_DNA"/>
</dbReference>
<gene>
    <name evidence="1" type="ORF">DXN05_12095</name>
</gene>